<proteinExistence type="predicted"/>
<dbReference type="GeneID" id="106483077"/>
<dbReference type="Proteomes" id="UP001652627">
    <property type="component" value="Chromosome 4"/>
</dbReference>
<dbReference type="InterPro" id="IPR029659">
    <property type="entry name" value="PRIMA1"/>
</dbReference>
<feature type="chain" id="PRO_5045546515" evidence="2">
    <location>
        <begin position="29"/>
        <end position="143"/>
    </location>
</feature>
<feature type="signal peptide" evidence="2">
    <location>
        <begin position="1"/>
        <end position="28"/>
    </location>
</feature>
<keyword evidence="3" id="KW-1185">Reference proteome</keyword>
<keyword evidence="1" id="KW-0812">Transmembrane</keyword>
<keyword evidence="2" id="KW-0732">Signal</keyword>
<gene>
    <name evidence="4" type="primary">PRIMA1</name>
</gene>
<name>A0ABM4EGA1_9AVES</name>
<evidence type="ECO:0000313" key="4">
    <source>
        <dbReference type="RefSeq" id="XP_067151724.1"/>
    </source>
</evidence>
<dbReference type="Pfam" id="PF16101">
    <property type="entry name" value="PRIMA1"/>
    <property type="match status" value="1"/>
</dbReference>
<keyword evidence="1" id="KW-1133">Transmembrane helix</keyword>
<evidence type="ECO:0000313" key="3">
    <source>
        <dbReference type="Proteomes" id="UP001652627"/>
    </source>
</evidence>
<feature type="transmembrane region" description="Helical" evidence="1">
    <location>
        <begin position="94"/>
        <end position="120"/>
    </location>
</feature>
<keyword evidence="1" id="KW-0472">Membrane</keyword>
<dbReference type="RefSeq" id="XP_067151724.1">
    <property type="nucleotide sequence ID" value="XM_067295623.1"/>
</dbReference>
<organism evidence="3 4">
    <name type="scientific">Apteryx mantelli</name>
    <name type="common">North Island brown kiwi</name>
    <dbReference type="NCBI Taxonomy" id="2696672"/>
    <lineage>
        <taxon>Eukaryota</taxon>
        <taxon>Metazoa</taxon>
        <taxon>Chordata</taxon>
        <taxon>Craniata</taxon>
        <taxon>Vertebrata</taxon>
        <taxon>Euteleostomi</taxon>
        <taxon>Archelosauria</taxon>
        <taxon>Archosauria</taxon>
        <taxon>Dinosauria</taxon>
        <taxon>Saurischia</taxon>
        <taxon>Theropoda</taxon>
        <taxon>Coelurosauria</taxon>
        <taxon>Aves</taxon>
        <taxon>Palaeognathae</taxon>
        <taxon>Apterygiformes</taxon>
        <taxon>Apterygidae</taxon>
        <taxon>Apteryx</taxon>
    </lineage>
</organism>
<sequence length="143" mass="16001">MLLRELLGLLRCCWPSLLLHCALHPLWGSIQITQGEPQKSCSKPVAEKVTESCQQICQCRPPPPLPPPPPPPPPPRLLVVPTPKSTFCPTEETWWPGLVIIIAVCCTTLVFLFVVVIICYKAIKSRKRGSDCPRGIITQLYFY</sequence>
<reference evidence="4" key="1">
    <citation type="submission" date="2025-08" db="UniProtKB">
        <authorList>
            <consortium name="RefSeq"/>
        </authorList>
    </citation>
    <scope>IDENTIFICATION</scope>
    <source>
        <tissue evidence="4">Blood</tissue>
    </source>
</reference>
<protein>
    <submittedName>
        <fullName evidence="4">Proline-rich membrane anchor 1 isoform X2</fullName>
    </submittedName>
</protein>
<evidence type="ECO:0000256" key="2">
    <source>
        <dbReference type="SAM" id="SignalP"/>
    </source>
</evidence>
<evidence type="ECO:0000256" key="1">
    <source>
        <dbReference type="SAM" id="Phobius"/>
    </source>
</evidence>
<accession>A0ABM4EGA1</accession>